<proteinExistence type="predicted"/>
<dbReference type="EMBL" id="LAZR01008086">
    <property type="protein sequence ID" value="KKM81052.1"/>
    <property type="molecule type" value="Genomic_DNA"/>
</dbReference>
<protein>
    <submittedName>
        <fullName evidence="1">Uncharacterized protein</fullName>
    </submittedName>
</protein>
<organism evidence="1">
    <name type="scientific">marine sediment metagenome</name>
    <dbReference type="NCBI Taxonomy" id="412755"/>
    <lineage>
        <taxon>unclassified sequences</taxon>
        <taxon>metagenomes</taxon>
        <taxon>ecological metagenomes</taxon>
    </lineage>
</organism>
<gene>
    <name evidence="1" type="ORF">LCGC14_1333720</name>
</gene>
<dbReference type="AlphaFoldDB" id="A0A0F9NIA3"/>
<accession>A0A0F9NIA3</accession>
<reference evidence="1" key="1">
    <citation type="journal article" date="2015" name="Nature">
        <title>Complex archaea that bridge the gap between prokaryotes and eukaryotes.</title>
        <authorList>
            <person name="Spang A."/>
            <person name="Saw J.H."/>
            <person name="Jorgensen S.L."/>
            <person name="Zaremba-Niedzwiedzka K."/>
            <person name="Martijn J."/>
            <person name="Lind A.E."/>
            <person name="van Eijk R."/>
            <person name="Schleper C."/>
            <person name="Guy L."/>
            <person name="Ettema T.J."/>
        </authorList>
    </citation>
    <scope>NUCLEOTIDE SEQUENCE</scope>
</reference>
<evidence type="ECO:0000313" key="1">
    <source>
        <dbReference type="EMBL" id="KKM81052.1"/>
    </source>
</evidence>
<sequence>MFELNTTEDSLVLEIGVTSSILNLIRRQEYISYLDKTYDYQENKYIFTVVYTEDKLEEIIIKEPRVKIDIEITDPFLTEQLVRETQVNVRKILEEGYKIKGDFEAEHGPPPEIPEIPVNWHLIRVQQIEFFMGQLSKYRIIENFIAEKMLHPFLKPVTEILRWEFVKNHAIAAEDDEQNEQFDKYK</sequence>
<name>A0A0F9NIA3_9ZZZZ</name>
<comment type="caution">
    <text evidence="1">The sequence shown here is derived from an EMBL/GenBank/DDBJ whole genome shotgun (WGS) entry which is preliminary data.</text>
</comment>